<accession>A0ABN2LD54</accession>
<sequence length="113" mass="12118">MAHGYVEAWTHGDRARALDLIGPGATVEWNLALPADVPTLVDALTRLAAASTAVRLTGETYTADRAALVYDCTAPGGTVRTIEFLAVADGRIREIRQVYDVTALRRLLPGVLD</sequence>
<gene>
    <name evidence="1" type="ORF">GCM10009682_01640</name>
</gene>
<organism evidence="1 2">
    <name type="scientific">Luedemannella flava</name>
    <dbReference type="NCBI Taxonomy" id="349316"/>
    <lineage>
        <taxon>Bacteria</taxon>
        <taxon>Bacillati</taxon>
        <taxon>Actinomycetota</taxon>
        <taxon>Actinomycetes</taxon>
        <taxon>Micromonosporales</taxon>
        <taxon>Micromonosporaceae</taxon>
        <taxon>Luedemannella</taxon>
    </lineage>
</organism>
<dbReference type="SUPFAM" id="SSF54427">
    <property type="entry name" value="NTF2-like"/>
    <property type="match status" value="1"/>
</dbReference>
<evidence type="ECO:0000313" key="2">
    <source>
        <dbReference type="Proteomes" id="UP001500218"/>
    </source>
</evidence>
<dbReference type="RefSeq" id="WP_344125100.1">
    <property type="nucleotide sequence ID" value="NZ_BAAALT010000003.1"/>
</dbReference>
<dbReference type="InterPro" id="IPR032710">
    <property type="entry name" value="NTF2-like_dom_sf"/>
</dbReference>
<evidence type="ECO:0000313" key="1">
    <source>
        <dbReference type="EMBL" id="GAA1783302.1"/>
    </source>
</evidence>
<name>A0ABN2LD54_9ACTN</name>
<comment type="caution">
    <text evidence="1">The sequence shown here is derived from an EMBL/GenBank/DDBJ whole genome shotgun (WGS) entry which is preliminary data.</text>
</comment>
<dbReference type="Proteomes" id="UP001500218">
    <property type="component" value="Unassembled WGS sequence"/>
</dbReference>
<keyword evidence="2" id="KW-1185">Reference proteome</keyword>
<proteinExistence type="predicted"/>
<evidence type="ECO:0008006" key="3">
    <source>
        <dbReference type="Google" id="ProtNLM"/>
    </source>
</evidence>
<dbReference type="Gene3D" id="3.10.450.50">
    <property type="match status" value="1"/>
</dbReference>
<protein>
    <recommendedName>
        <fullName evidence="3">SnoaL-like domain-containing protein</fullName>
    </recommendedName>
</protein>
<dbReference type="EMBL" id="BAAALT010000003">
    <property type="protein sequence ID" value="GAA1783302.1"/>
    <property type="molecule type" value="Genomic_DNA"/>
</dbReference>
<reference evidence="1 2" key="1">
    <citation type="journal article" date="2019" name="Int. J. Syst. Evol. Microbiol.">
        <title>The Global Catalogue of Microorganisms (GCM) 10K type strain sequencing project: providing services to taxonomists for standard genome sequencing and annotation.</title>
        <authorList>
            <consortium name="The Broad Institute Genomics Platform"/>
            <consortium name="The Broad Institute Genome Sequencing Center for Infectious Disease"/>
            <person name="Wu L."/>
            <person name="Ma J."/>
        </authorList>
    </citation>
    <scope>NUCLEOTIDE SEQUENCE [LARGE SCALE GENOMIC DNA]</scope>
    <source>
        <strain evidence="1 2">JCM 13250</strain>
    </source>
</reference>